<dbReference type="Proteomes" id="UP000663525">
    <property type="component" value="Chromosome"/>
</dbReference>
<dbReference type="Pfam" id="PF16947">
    <property type="entry name" value="Ferredoxin_N"/>
    <property type="match status" value="1"/>
</dbReference>
<evidence type="ECO:0000256" key="1">
    <source>
        <dbReference type="SAM" id="MobiDB-lite"/>
    </source>
</evidence>
<dbReference type="AlphaFoldDB" id="A0A897MXD6"/>
<proteinExistence type="predicted"/>
<evidence type="ECO:0000313" key="3">
    <source>
        <dbReference type="EMBL" id="QSG04941.1"/>
    </source>
</evidence>
<sequence length="78" mass="8927">MTEDTTDADVESPTDAIPDADLADDEFDQELGQRLGRDAQRFADGELSEEEFYEKYHDALVEEFGEDNRPVARRRDDS</sequence>
<evidence type="ECO:0000259" key="2">
    <source>
        <dbReference type="Pfam" id="PF16947"/>
    </source>
</evidence>
<dbReference type="GeneID" id="68854231"/>
<evidence type="ECO:0000313" key="4">
    <source>
        <dbReference type="Proteomes" id="UP000663525"/>
    </source>
</evidence>
<accession>A0A897MXD6</accession>
<organism evidence="3 4">
    <name type="scientific">Halapricum desulfuricans</name>
    <dbReference type="NCBI Taxonomy" id="2841257"/>
    <lineage>
        <taxon>Archaea</taxon>
        <taxon>Methanobacteriati</taxon>
        <taxon>Methanobacteriota</taxon>
        <taxon>Stenosarchaea group</taxon>
        <taxon>Halobacteria</taxon>
        <taxon>Halobacteriales</taxon>
        <taxon>Haloarculaceae</taxon>
        <taxon>Halapricum</taxon>
    </lineage>
</organism>
<feature type="region of interest" description="Disordered" evidence="1">
    <location>
        <begin position="1"/>
        <end position="23"/>
    </location>
</feature>
<protein>
    <submittedName>
        <fullName evidence="3">Fe-S-cluster-containing dehydrogenase component</fullName>
    </submittedName>
</protein>
<feature type="compositionally biased region" description="Acidic residues" evidence="1">
    <location>
        <begin position="1"/>
        <end position="12"/>
    </location>
</feature>
<dbReference type="InterPro" id="IPR031604">
    <property type="entry name" value="Ferredoxin_N"/>
</dbReference>
<dbReference type="EMBL" id="CP064787">
    <property type="protein sequence ID" value="QSG04941.1"/>
    <property type="molecule type" value="Genomic_DNA"/>
</dbReference>
<feature type="domain" description="4Fe-4S ferredoxin iron-sulfur binding" evidence="2">
    <location>
        <begin position="19"/>
        <end position="72"/>
    </location>
</feature>
<dbReference type="RefSeq" id="WP_229114436.1">
    <property type="nucleotide sequence ID" value="NZ_CP064787.1"/>
</dbReference>
<reference evidence="3" key="1">
    <citation type="submission" date="2020-11" db="EMBL/GenBank/DDBJ databases">
        <title>Carbohydrate-dependent, anaerobic sulfur respiration: A novel catabolism in halophilic archaea.</title>
        <authorList>
            <person name="Sorokin D.Y."/>
            <person name="Messina E."/>
            <person name="Smedile F."/>
            <person name="La Cono V."/>
            <person name="Hallsworth J.E."/>
            <person name="Yakimov M.M."/>
        </authorList>
    </citation>
    <scope>NUCLEOTIDE SEQUENCE</scope>
    <source>
        <strain evidence="3">HSR12-1</strain>
    </source>
</reference>
<gene>
    <name evidence="3" type="primary">hybA6</name>
    <name evidence="3" type="ORF">HSR121_0586</name>
</gene>
<name>A0A897MXD6_9EURY</name>